<accession>A0A378YNY2</accession>
<dbReference type="Proteomes" id="UP000255467">
    <property type="component" value="Unassembled WGS sequence"/>
</dbReference>
<dbReference type="OrthoDB" id="4564836at2"/>
<organism evidence="2 3">
    <name type="scientific">Nocardia otitidiscaviarum</name>
    <dbReference type="NCBI Taxonomy" id="1823"/>
    <lineage>
        <taxon>Bacteria</taxon>
        <taxon>Bacillati</taxon>
        <taxon>Actinomycetota</taxon>
        <taxon>Actinomycetes</taxon>
        <taxon>Mycobacteriales</taxon>
        <taxon>Nocardiaceae</taxon>
        <taxon>Nocardia</taxon>
    </lineage>
</organism>
<keyword evidence="3" id="KW-1185">Reference proteome</keyword>
<dbReference type="STRING" id="1406858.GCA_000710895_05185"/>
<keyword evidence="1" id="KW-0732">Signal</keyword>
<dbReference type="RefSeq" id="WP_147287076.1">
    <property type="nucleotide sequence ID" value="NZ_UGRY01000002.1"/>
</dbReference>
<name>A0A378YNY2_9NOCA</name>
<gene>
    <name evidence="2" type="ORF">NCTC1934_03355</name>
</gene>
<dbReference type="EMBL" id="UGRY01000002">
    <property type="protein sequence ID" value="SUA78207.1"/>
    <property type="molecule type" value="Genomic_DNA"/>
</dbReference>
<evidence type="ECO:0000256" key="1">
    <source>
        <dbReference type="SAM" id="SignalP"/>
    </source>
</evidence>
<evidence type="ECO:0000313" key="3">
    <source>
        <dbReference type="Proteomes" id="UP000255467"/>
    </source>
</evidence>
<reference evidence="2 3" key="1">
    <citation type="submission" date="2018-06" db="EMBL/GenBank/DDBJ databases">
        <authorList>
            <consortium name="Pathogen Informatics"/>
            <person name="Doyle S."/>
        </authorList>
    </citation>
    <scope>NUCLEOTIDE SEQUENCE [LARGE SCALE GENOMIC DNA]</scope>
    <source>
        <strain evidence="2 3">NCTC1934</strain>
    </source>
</reference>
<dbReference type="AlphaFoldDB" id="A0A378YNY2"/>
<protein>
    <submittedName>
        <fullName evidence="2">Uncharacterized protein</fullName>
    </submittedName>
</protein>
<proteinExistence type="predicted"/>
<feature type="signal peptide" evidence="1">
    <location>
        <begin position="1"/>
        <end position="36"/>
    </location>
</feature>
<feature type="chain" id="PRO_5039497876" evidence="1">
    <location>
        <begin position="37"/>
        <end position="140"/>
    </location>
</feature>
<sequence>MRMTTGNRESTRPLIAVGAGCAALAATLLTTPTAAATATRIGVEPSISFGSATSYGAGCTYPVNVYVDDPVTPVVIYDNGVAFAVVRPSGAIATGHWTPAAPGEHRLQAIQPNAGGDVVPYVDLTVGVGLNSGSGCIVTH</sequence>
<evidence type="ECO:0000313" key="2">
    <source>
        <dbReference type="EMBL" id="SUA78207.1"/>
    </source>
</evidence>